<dbReference type="AlphaFoldDB" id="E7C896"/>
<proteinExistence type="predicted"/>
<dbReference type="EMBL" id="GU568020">
    <property type="protein sequence ID" value="ADI23670.1"/>
    <property type="molecule type" value="Genomic_DNA"/>
</dbReference>
<keyword evidence="1" id="KW-0812">Transmembrane</keyword>
<evidence type="ECO:0000256" key="1">
    <source>
        <dbReference type="SAM" id="Phobius"/>
    </source>
</evidence>
<keyword evidence="1" id="KW-1133">Transmembrane helix</keyword>
<organism evidence="2">
    <name type="scientific">uncultured Gemmatimonadales bacterium HF4000_15H13</name>
    <dbReference type="NCBI Taxonomy" id="723618"/>
    <lineage>
        <taxon>Bacteria</taxon>
        <taxon>Pseudomonadati</taxon>
        <taxon>Gemmatimonadota</taxon>
        <taxon>Gemmatimonadia</taxon>
        <taxon>Gemmatimonadales</taxon>
        <taxon>environmental samples</taxon>
    </lineage>
</organism>
<accession>E7C896</accession>
<reference evidence="2" key="1">
    <citation type="submission" date="2010-01" db="EMBL/GenBank/DDBJ databases">
        <title>Genome fragments of uncultured bacteria from the North Pacific subtropical Gyre.</title>
        <authorList>
            <person name="Pham V.D."/>
            <person name="Delong E.F."/>
        </authorList>
    </citation>
    <scope>NUCLEOTIDE SEQUENCE</scope>
</reference>
<evidence type="ECO:0000313" key="2">
    <source>
        <dbReference type="EMBL" id="ADI23670.1"/>
    </source>
</evidence>
<keyword evidence="1" id="KW-0472">Membrane</keyword>
<protein>
    <submittedName>
        <fullName evidence="2">Uncharacterized protein</fullName>
    </submittedName>
</protein>
<sequence>MKIRPTATRFARWGAYVGLICGVLYSFGGVVVDLLTIGLNWGTLMAFGALLGMPLVFGAFGFFLGALIALITNSVGAVLDRL</sequence>
<feature type="transmembrane region" description="Helical" evidence="1">
    <location>
        <begin position="12"/>
        <end position="32"/>
    </location>
</feature>
<name>E7C896_9BACT</name>
<feature type="transmembrane region" description="Helical" evidence="1">
    <location>
        <begin position="44"/>
        <end position="71"/>
    </location>
</feature>